<feature type="region of interest" description="Disordered" evidence="1">
    <location>
        <begin position="1"/>
        <end position="64"/>
    </location>
</feature>
<organism evidence="2 3">
    <name type="scientific">candidate division MSBL1 archaeon SCGC-AAA259I09</name>
    <dbReference type="NCBI Taxonomy" id="1698267"/>
    <lineage>
        <taxon>Archaea</taxon>
        <taxon>Methanobacteriati</taxon>
        <taxon>Methanobacteriota</taxon>
        <taxon>candidate division MSBL1</taxon>
    </lineage>
</organism>
<feature type="compositionally biased region" description="Basic and acidic residues" evidence="1">
    <location>
        <begin position="18"/>
        <end position="32"/>
    </location>
</feature>
<name>A0A133UPC2_9EURY</name>
<protein>
    <submittedName>
        <fullName evidence="2">Uncharacterized protein</fullName>
    </submittedName>
</protein>
<dbReference type="EMBL" id="LHXR01000113">
    <property type="protein sequence ID" value="KXA96049.1"/>
    <property type="molecule type" value="Genomic_DNA"/>
</dbReference>
<keyword evidence="3" id="KW-1185">Reference proteome</keyword>
<feature type="compositionally biased region" description="Basic and acidic residues" evidence="1">
    <location>
        <begin position="48"/>
        <end position="64"/>
    </location>
</feature>
<sequence>MRYSHHGRRRGGSAQEETSQRSCEKLEDEKVKNTRGPGVVKSTSMFRTSDHTTFKDLKGGEKIE</sequence>
<evidence type="ECO:0000313" key="3">
    <source>
        <dbReference type="Proteomes" id="UP000070463"/>
    </source>
</evidence>
<dbReference type="Proteomes" id="UP000070463">
    <property type="component" value="Unassembled WGS sequence"/>
</dbReference>
<evidence type="ECO:0000313" key="2">
    <source>
        <dbReference type="EMBL" id="KXA96049.1"/>
    </source>
</evidence>
<gene>
    <name evidence="2" type="ORF">AKJ37_06165</name>
</gene>
<evidence type="ECO:0000256" key="1">
    <source>
        <dbReference type="SAM" id="MobiDB-lite"/>
    </source>
</evidence>
<comment type="caution">
    <text evidence="2">The sequence shown here is derived from an EMBL/GenBank/DDBJ whole genome shotgun (WGS) entry which is preliminary data.</text>
</comment>
<reference evidence="2 3" key="1">
    <citation type="journal article" date="2016" name="Sci. Rep.">
        <title>Metabolic traits of an uncultured archaeal lineage -MSBL1- from brine pools of the Red Sea.</title>
        <authorList>
            <person name="Mwirichia R."/>
            <person name="Alam I."/>
            <person name="Rashid M."/>
            <person name="Vinu M."/>
            <person name="Ba-Alawi W."/>
            <person name="Anthony Kamau A."/>
            <person name="Kamanda Ngugi D."/>
            <person name="Goker M."/>
            <person name="Klenk H.P."/>
            <person name="Bajic V."/>
            <person name="Stingl U."/>
        </authorList>
    </citation>
    <scope>NUCLEOTIDE SEQUENCE [LARGE SCALE GENOMIC DNA]</scope>
    <source>
        <strain evidence="2">SCGC-AAA259I09</strain>
    </source>
</reference>
<feature type="compositionally biased region" description="Basic residues" evidence="1">
    <location>
        <begin position="1"/>
        <end position="11"/>
    </location>
</feature>
<dbReference type="AlphaFoldDB" id="A0A133UPC2"/>
<proteinExistence type="predicted"/>
<accession>A0A133UPC2</accession>